<dbReference type="PANTHER" id="PTHR42760">
    <property type="entry name" value="SHORT-CHAIN DEHYDROGENASES/REDUCTASES FAMILY MEMBER"/>
    <property type="match status" value="1"/>
</dbReference>
<dbReference type="AlphaFoldDB" id="A0A6B0YQE8"/>
<accession>A0A6B0YQE8</accession>
<dbReference type="InterPro" id="IPR036291">
    <property type="entry name" value="NAD(P)-bd_dom_sf"/>
</dbReference>
<dbReference type="EMBL" id="VXRG01000065">
    <property type="protein sequence ID" value="MXY93266.1"/>
    <property type="molecule type" value="Genomic_DNA"/>
</dbReference>
<comment type="similarity">
    <text evidence="1">Belongs to the short-chain dehydrogenases/reductases (SDR) family.</text>
</comment>
<dbReference type="Pfam" id="PF13561">
    <property type="entry name" value="adh_short_C2"/>
    <property type="match status" value="1"/>
</dbReference>
<dbReference type="SUPFAM" id="SSF51735">
    <property type="entry name" value="NAD(P)-binding Rossmann-fold domains"/>
    <property type="match status" value="1"/>
</dbReference>
<name>A0A6B0YQE8_9CHLR</name>
<evidence type="ECO:0000256" key="2">
    <source>
        <dbReference type="ARBA" id="ARBA00023002"/>
    </source>
</evidence>
<protein>
    <submittedName>
        <fullName evidence="3">SDR family oxidoreductase</fullName>
    </submittedName>
</protein>
<reference evidence="3" key="1">
    <citation type="submission" date="2019-09" db="EMBL/GenBank/DDBJ databases">
        <title>Characterisation of the sponge microbiome using genome-centric metagenomics.</title>
        <authorList>
            <person name="Engelberts J.P."/>
            <person name="Robbins S.J."/>
            <person name="De Goeij J.M."/>
            <person name="Aranda M."/>
            <person name="Bell S.C."/>
            <person name="Webster N.S."/>
        </authorList>
    </citation>
    <scope>NUCLEOTIDE SEQUENCE</scope>
    <source>
        <strain evidence="3">SB0664_bin_27</strain>
    </source>
</reference>
<dbReference type="Gene3D" id="3.40.50.720">
    <property type="entry name" value="NAD(P)-binding Rossmann-like Domain"/>
    <property type="match status" value="1"/>
</dbReference>
<sequence length="247" mass="25479">MVEYDFGGRTAVVTGGAKGIGLGIAQRLAGSGGAVAVWDLDPGPVRGTEAGQGFEAVFSVDVTEPASVEQAVQDTLAQLGVIDILVNNAGVAGPTLPTWEYPLEEWDRVIAADLNSVFLCSRAVIPFMLEQGGGRIVNVASVAGKEGNANACAYSAAKAGVIALTKSLGKELAQSGIIVNCVAPAMVQTDLLGEMTPEYIKTVTAKIPMGRFGTIEENAEMVTWLCSDACTFATGAVFDVSGGRATY</sequence>
<dbReference type="FunFam" id="3.40.50.720:FF:000173">
    <property type="entry name" value="3-oxoacyl-[acyl-carrier protein] reductase"/>
    <property type="match status" value="1"/>
</dbReference>
<organism evidence="3">
    <name type="scientific">Caldilineaceae bacterium SB0664_bin_27</name>
    <dbReference type="NCBI Taxonomy" id="2605260"/>
    <lineage>
        <taxon>Bacteria</taxon>
        <taxon>Bacillati</taxon>
        <taxon>Chloroflexota</taxon>
        <taxon>Caldilineae</taxon>
        <taxon>Caldilineales</taxon>
        <taxon>Caldilineaceae</taxon>
    </lineage>
</organism>
<dbReference type="GO" id="GO:0016616">
    <property type="term" value="F:oxidoreductase activity, acting on the CH-OH group of donors, NAD or NADP as acceptor"/>
    <property type="evidence" value="ECO:0007669"/>
    <property type="project" value="TreeGrafter"/>
</dbReference>
<gene>
    <name evidence="3" type="ORF">F4Y42_07440</name>
</gene>
<keyword evidence="2" id="KW-0560">Oxidoreductase</keyword>
<dbReference type="InterPro" id="IPR020904">
    <property type="entry name" value="Sc_DH/Rdtase_CS"/>
</dbReference>
<proteinExistence type="inferred from homology"/>
<dbReference type="PRINTS" id="PR00081">
    <property type="entry name" value="GDHRDH"/>
</dbReference>
<evidence type="ECO:0000313" key="3">
    <source>
        <dbReference type="EMBL" id="MXY93266.1"/>
    </source>
</evidence>
<dbReference type="PROSITE" id="PS00061">
    <property type="entry name" value="ADH_SHORT"/>
    <property type="match status" value="1"/>
</dbReference>
<dbReference type="GO" id="GO:0030497">
    <property type="term" value="P:fatty acid elongation"/>
    <property type="evidence" value="ECO:0007669"/>
    <property type="project" value="TreeGrafter"/>
</dbReference>
<dbReference type="NCBIfam" id="NF009466">
    <property type="entry name" value="PRK12826.1-2"/>
    <property type="match status" value="1"/>
</dbReference>
<dbReference type="PANTHER" id="PTHR42760:SF129">
    <property type="entry name" value="OXIDOREDUCTASE"/>
    <property type="match status" value="1"/>
</dbReference>
<comment type="caution">
    <text evidence="3">The sequence shown here is derived from an EMBL/GenBank/DDBJ whole genome shotgun (WGS) entry which is preliminary data.</text>
</comment>
<evidence type="ECO:0000256" key="1">
    <source>
        <dbReference type="ARBA" id="ARBA00006484"/>
    </source>
</evidence>
<dbReference type="PRINTS" id="PR00080">
    <property type="entry name" value="SDRFAMILY"/>
</dbReference>
<dbReference type="InterPro" id="IPR002347">
    <property type="entry name" value="SDR_fam"/>
</dbReference>